<dbReference type="EMBL" id="BGZK01000673">
    <property type="protein sequence ID" value="GBP55611.1"/>
    <property type="molecule type" value="Genomic_DNA"/>
</dbReference>
<name>A0A4C1WW86_EUMVA</name>
<gene>
    <name evidence="2" type="ORF">EVAR_35846_1</name>
</gene>
<feature type="compositionally biased region" description="Polar residues" evidence="1">
    <location>
        <begin position="771"/>
        <end position="783"/>
    </location>
</feature>
<dbReference type="Proteomes" id="UP000299102">
    <property type="component" value="Unassembled WGS sequence"/>
</dbReference>
<evidence type="ECO:0000313" key="2">
    <source>
        <dbReference type="EMBL" id="GBP55611.1"/>
    </source>
</evidence>
<reference evidence="2 3" key="1">
    <citation type="journal article" date="2019" name="Commun. Biol.">
        <title>The bagworm genome reveals a unique fibroin gene that provides high tensile strength.</title>
        <authorList>
            <person name="Kono N."/>
            <person name="Nakamura H."/>
            <person name="Ohtoshi R."/>
            <person name="Tomita M."/>
            <person name="Numata K."/>
            <person name="Arakawa K."/>
        </authorList>
    </citation>
    <scope>NUCLEOTIDE SEQUENCE [LARGE SCALE GENOMIC DNA]</scope>
</reference>
<feature type="compositionally biased region" description="Polar residues" evidence="1">
    <location>
        <begin position="682"/>
        <end position="699"/>
    </location>
</feature>
<protein>
    <submittedName>
        <fullName evidence="2">Uncharacterized protein</fullName>
    </submittedName>
</protein>
<accession>A0A4C1WW86</accession>
<comment type="caution">
    <text evidence="2">The sequence shown here is derived from an EMBL/GenBank/DDBJ whole genome shotgun (WGS) entry which is preliminary data.</text>
</comment>
<evidence type="ECO:0000256" key="1">
    <source>
        <dbReference type="SAM" id="MobiDB-lite"/>
    </source>
</evidence>
<feature type="region of interest" description="Disordered" evidence="1">
    <location>
        <begin position="771"/>
        <end position="795"/>
    </location>
</feature>
<feature type="region of interest" description="Disordered" evidence="1">
    <location>
        <begin position="682"/>
        <end position="702"/>
    </location>
</feature>
<evidence type="ECO:0000313" key="3">
    <source>
        <dbReference type="Proteomes" id="UP000299102"/>
    </source>
</evidence>
<organism evidence="2 3">
    <name type="scientific">Eumeta variegata</name>
    <name type="common">Bagworm moth</name>
    <name type="synonym">Eumeta japonica</name>
    <dbReference type="NCBI Taxonomy" id="151549"/>
    <lineage>
        <taxon>Eukaryota</taxon>
        <taxon>Metazoa</taxon>
        <taxon>Ecdysozoa</taxon>
        <taxon>Arthropoda</taxon>
        <taxon>Hexapoda</taxon>
        <taxon>Insecta</taxon>
        <taxon>Pterygota</taxon>
        <taxon>Neoptera</taxon>
        <taxon>Endopterygota</taxon>
        <taxon>Lepidoptera</taxon>
        <taxon>Glossata</taxon>
        <taxon>Ditrysia</taxon>
        <taxon>Tineoidea</taxon>
        <taxon>Psychidae</taxon>
        <taxon>Oiketicinae</taxon>
        <taxon>Eumeta</taxon>
    </lineage>
</organism>
<keyword evidence="3" id="KW-1185">Reference proteome</keyword>
<proteinExistence type="predicted"/>
<dbReference type="AlphaFoldDB" id="A0A4C1WW86"/>
<sequence length="888" mass="100002">MVTAVRQDGVTHNRQLRFRDARCISEGQLSRRVIREYMGTVAPEEILVTPEESPVHCRLLRKRLSYGEKGLGIPKVLNDDRNLKLDFFSQFSRTKVTCLLCGPVIKVLRLNEHIQTEVHFNNLNNAKALIGEVKFSHQKVMAESMNPVQVTVINVKNRENPTDGCVLLEFGNSKLVLTYNSWNGIIEDRLTCHVCGNKYIISNAESVKEHCNEDVHKKYMKRKSLQPNFIRNITRIRFYCMICNFIGNPVQSQEHIESKMHEINFKFARIQAAIEAGYGIRVINCSQYFNQYDLTHMPNVLKPVQVEVYSKLIGIDCNSSKRVVSDDLDLEDGSWNEDYVNPDRKDAMSIKKVNDLLPTTSEPVGDNKVIVKSIEADNSSFSNAAADDNNEQFSATTTGFFQEMKNSIETSDMLITSVSENATGTGTSEQNNINNRNPHATDASSIETELCHLCKMSVPLQFYIEHVQGIYHKKIMELVQTALEHTKNALNQIYVHANKDNVAEGVQYCSLCNCILGDVEFRSHSDSDLHKDNMNIVGVIEQAARVFHSPRNNQLPRTHVEESVPVVSRPENGARLSACHSMISVKELEEQLNPETHFFNRTSATMVTEKELVREGCTEELEDFDHTQLAENNESRFGHSLLTNDGVFGDKNFNSGEIESNADIMVLTLKSRSLSLKDNINTQSKTNTQGDRVTQNTVPSEPVCGVEVPSIDKRADHEKSLCHNARAQAQANTESECHSSSTPINKKAVPASDKLKDLDIRKLLKKILKSNTAAGSPSSTPLRSTHKTQFENASTVSPQNSFVSVNETITSNPDERTCFVCNVKVQIHIWEQHKRSKKHCSKLKKLGYFRCNVQKAKTLMDNINALKTKRNERAPSAKQNVSSKRASN</sequence>